<keyword evidence="3" id="KW-1185">Reference proteome</keyword>
<protein>
    <submittedName>
        <fullName evidence="2">DUF481 domain-containing protein</fullName>
    </submittedName>
</protein>
<evidence type="ECO:0000256" key="1">
    <source>
        <dbReference type="SAM" id="SignalP"/>
    </source>
</evidence>
<evidence type="ECO:0000313" key="3">
    <source>
        <dbReference type="Proteomes" id="UP001166293"/>
    </source>
</evidence>
<organism evidence="2 3">
    <name type="scientific">Thalassococcus arenae</name>
    <dbReference type="NCBI Taxonomy" id="2851652"/>
    <lineage>
        <taxon>Bacteria</taxon>
        <taxon>Pseudomonadati</taxon>
        <taxon>Pseudomonadota</taxon>
        <taxon>Alphaproteobacteria</taxon>
        <taxon>Rhodobacterales</taxon>
        <taxon>Roseobacteraceae</taxon>
        <taxon>Thalassococcus</taxon>
    </lineage>
</organism>
<accession>A0ABS6N8T0</accession>
<comment type="caution">
    <text evidence="2">The sequence shown here is derived from an EMBL/GenBank/DDBJ whole genome shotgun (WGS) entry which is preliminary data.</text>
</comment>
<feature type="signal peptide" evidence="1">
    <location>
        <begin position="1"/>
        <end position="22"/>
    </location>
</feature>
<sequence>MNTYAKLTASVLALAVAAPVYAQGALVGVEDLDDRIDDIQETVSDDMDEAEDSARFGFNQYQQGWSGSFSLGITATSGNTDTADLSLGGRLRYGNGPWNHTLGVAAEVAEDNGVRNKEEAFLTYDVNRYFNDRFYMFGLGSVRYDNFGTNEWDAFLGVGPGVRIINTPNNAWRIQAGPGVRYLKDQLGDDTTEVAGIVSSRYYQKFTDTVFLTADTDVLFSETDTVATNEFGVNFKVTDVLATRVSLRTEYTDTPLPGFEEMDHAVGLSLVYGF</sequence>
<gene>
    <name evidence="2" type="ORF">KUH32_09225</name>
</gene>
<name>A0ABS6N8T0_9RHOB</name>
<dbReference type="RefSeq" id="WP_217777737.1">
    <property type="nucleotide sequence ID" value="NZ_JAHRWL010000001.1"/>
</dbReference>
<evidence type="ECO:0000313" key="2">
    <source>
        <dbReference type="EMBL" id="MBV2359955.1"/>
    </source>
</evidence>
<feature type="chain" id="PRO_5046820439" evidence="1">
    <location>
        <begin position="23"/>
        <end position="274"/>
    </location>
</feature>
<dbReference type="Pfam" id="PF04338">
    <property type="entry name" value="DUF481"/>
    <property type="match status" value="1"/>
</dbReference>
<dbReference type="EMBL" id="JAHRWL010000001">
    <property type="protein sequence ID" value="MBV2359955.1"/>
    <property type="molecule type" value="Genomic_DNA"/>
</dbReference>
<keyword evidence="1" id="KW-0732">Signal</keyword>
<dbReference type="Proteomes" id="UP001166293">
    <property type="component" value="Unassembled WGS sequence"/>
</dbReference>
<dbReference type="InterPro" id="IPR007433">
    <property type="entry name" value="DUF481"/>
</dbReference>
<reference evidence="2" key="1">
    <citation type="submission" date="2021-06" db="EMBL/GenBank/DDBJ databases">
        <title>Thalassococcus sp. CAU 1522 isolated from sea sand, Republic of Korea.</title>
        <authorList>
            <person name="Kim W."/>
        </authorList>
    </citation>
    <scope>NUCLEOTIDE SEQUENCE</scope>
    <source>
        <strain evidence="2">CAU 1522</strain>
    </source>
</reference>
<proteinExistence type="predicted"/>